<evidence type="ECO:0000313" key="1">
    <source>
        <dbReference type="EMBL" id="KRR14906.1"/>
    </source>
</evidence>
<evidence type="ECO:0000313" key="3">
    <source>
        <dbReference type="Proteomes" id="UP000052023"/>
    </source>
</evidence>
<dbReference type="InterPro" id="IPR046500">
    <property type="entry name" value="DUF6678"/>
</dbReference>
<comment type="caution">
    <text evidence="1">The sequence shown here is derived from an EMBL/GenBank/DDBJ whole genome shotgun (WGS) entry which is preliminary data.</text>
</comment>
<dbReference type="Pfam" id="PF20383">
    <property type="entry name" value="DUF6678"/>
    <property type="match status" value="1"/>
</dbReference>
<organism evidence="1 3">
    <name type="scientific">Bradyrhizobium retamae</name>
    <dbReference type="NCBI Taxonomy" id="1300035"/>
    <lineage>
        <taxon>Bacteria</taxon>
        <taxon>Pseudomonadati</taxon>
        <taxon>Pseudomonadota</taxon>
        <taxon>Alphaproteobacteria</taxon>
        <taxon>Hyphomicrobiales</taxon>
        <taxon>Nitrobacteraceae</taxon>
        <taxon>Bradyrhizobium</taxon>
    </lineage>
</organism>
<sequence length="99" mass="11682">MNSTKWEELRLAMYAIEPAPRYRCMTIAGHYSEEDAEWFYHFRAGGYDDIRYIDIFAEGQSHREQVRRALKKIHLPGEETVEGFRVYGYALPGQSLDYL</sequence>
<keyword evidence="3" id="KW-1185">Reference proteome</keyword>
<proteinExistence type="predicted"/>
<dbReference type="EMBL" id="LLYA01000232">
    <property type="protein sequence ID" value="KRR14906.1"/>
    <property type="molecule type" value="Genomic_DNA"/>
</dbReference>
<gene>
    <name evidence="2" type="ORF">CQ13_29830</name>
    <name evidence="1" type="ORF">CQ13_37650</name>
</gene>
<dbReference type="OrthoDB" id="8235233at2"/>
<reference evidence="1 3" key="1">
    <citation type="submission" date="2014-03" db="EMBL/GenBank/DDBJ databases">
        <title>Bradyrhizobium valentinum sp. nov., isolated from effective nodules of Lupinus mariae-josephae, a lupine endemic of basic-lime soils in Eastern Spain.</title>
        <authorList>
            <person name="Duran D."/>
            <person name="Rey L."/>
            <person name="Navarro A."/>
            <person name="Busquets A."/>
            <person name="Imperial J."/>
            <person name="Ruiz-Argueso T."/>
        </authorList>
    </citation>
    <scope>NUCLEOTIDE SEQUENCE [LARGE SCALE GENOMIC DNA]</scope>
    <source>
        <strain evidence="1 3">Ro19</strain>
    </source>
</reference>
<dbReference type="EMBL" id="LLYA01000166">
    <property type="protein sequence ID" value="KRR22289.1"/>
    <property type="molecule type" value="Genomic_DNA"/>
</dbReference>
<dbReference type="Proteomes" id="UP000052023">
    <property type="component" value="Unassembled WGS sequence"/>
</dbReference>
<evidence type="ECO:0000313" key="2">
    <source>
        <dbReference type="EMBL" id="KRR22289.1"/>
    </source>
</evidence>
<accession>A0A0R3M4F9</accession>
<name>A0A0R3M4F9_9BRAD</name>
<dbReference type="AlphaFoldDB" id="A0A0R3M4F9"/>
<protein>
    <submittedName>
        <fullName evidence="1">Uncharacterized protein</fullName>
    </submittedName>
</protein>